<keyword evidence="4" id="KW-1185">Reference proteome</keyword>
<evidence type="ECO:0000313" key="4">
    <source>
        <dbReference type="Proteomes" id="UP001590950"/>
    </source>
</evidence>
<dbReference type="PANTHER" id="PTHR47260">
    <property type="entry name" value="UPF0644 PROTEIN PB2B4.06"/>
    <property type="match status" value="1"/>
</dbReference>
<feature type="transmembrane region" description="Helical" evidence="1">
    <location>
        <begin position="68"/>
        <end position="98"/>
    </location>
</feature>
<dbReference type="Proteomes" id="UP001590950">
    <property type="component" value="Unassembled WGS sequence"/>
</dbReference>
<keyword evidence="1" id="KW-0472">Membrane</keyword>
<evidence type="ECO:0000259" key="2">
    <source>
        <dbReference type="Pfam" id="PF03061"/>
    </source>
</evidence>
<gene>
    <name evidence="3" type="ORF">N7G274_004654</name>
</gene>
<evidence type="ECO:0000256" key="1">
    <source>
        <dbReference type="SAM" id="Phobius"/>
    </source>
</evidence>
<evidence type="ECO:0000313" key="3">
    <source>
        <dbReference type="EMBL" id="KAL2042894.1"/>
    </source>
</evidence>
<dbReference type="Gene3D" id="3.10.129.10">
    <property type="entry name" value="Hotdog Thioesterase"/>
    <property type="match status" value="1"/>
</dbReference>
<dbReference type="InterPro" id="IPR052061">
    <property type="entry name" value="PTE-AB_protein"/>
</dbReference>
<accession>A0ABR4ABN8</accession>
<comment type="caution">
    <text evidence="3">The sequence shown here is derived from an EMBL/GenBank/DDBJ whole genome shotgun (WGS) entry which is preliminary data.</text>
</comment>
<keyword evidence="1" id="KW-1133">Transmembrane helix</keyword>
<dbReference type="EMBL" id="JBEFKJ010000013">
    <property type="protein sequence ID" value="KAL2042894.1"/>
    <property type="molecule type" value="Genomic_DNA"/>
</dbReference>
<sequence length="302" mass="32752">MSYLRYAIIARRLAYFKRIGLQIPSNSVLLSRASISRTLPTHVFQPRLYSSDFTSSKSSLRRARIRRVLTLSAFSIVFTSAGFLIATAPAIASIVALMSAPTDAESVAMYQAPDDVAAGINNHIVNHPLTQSLRADPAWTESRPHLRYPDSQKKHSLTAGTLLGPGKIPVPPVVFCDEGKKLVSMSYLGTDLCGHVGIVHGGMLATLLDEGLARCGFPALPNKIGVTASLTVNYKKPAPAGSYVVLKAETTKVEGRKVWVKGRIELLGKTEEPGMVLVEAEGLFIEPKYAKSLPRLFQAQPK</sequence>
<keyword evidence="1" id="KW-0812">Transmembrane</keyword>
<name>A0ABR4ABN8_9LECA</name>
<proteinExistence type="predicted"/>
<organism evidence="3 4">
    <name type="scientific">Stereocaulon virgatum</name>
    <dbReference type="NCBI Taxonomy" id="373712"/>
    <lineage>
        <taxon>Eukaryota</taxon>
        <taxon>Fungi</taxon>
        <taxon>Dikarya</taxon>
        <taxon>Ascomycota</taxon>
        <taxon>Pezizomycotina</taxon>
        <taxon>Lecanoromycetes</taxon>
        <taxon>OSLEUM clade</taxon>
        <taxon>Lecanoromycetidae</taxon>
        <taxon>Lecanorales</taxon>
        <taxon>Lecanorineae</taxon>
        <taxon>Stereocaulaceae</taxon>
        <taxon>Stereocaulon</taxon>
    </lineage>
</organism>
<dbReference type="PANTHER" id="PTHR47260:SF7">
    <property type="entry name" value="THIOESTERASE FAMILY PROTEIN (AFU_ORTHOLOGUE AFUA_1G10800)"/>
    <property type="match status" value="1"/>
</dbReference>
<dbReference type="CDD" id="cd03443">
    <property type="entry name" value="PaaI_thioesterase"/>
    <property type="match status" value="1"/>
</dbReference>
<dbReference type="InterPro" id="IPR006683">
    <property type="entry name" value="Thioestr_dom"/>
</dbReference>
<dbReference type="SUPFAM" id="SSF54637">
    <property type="entry name" value="Thioesterase/thiol ester dehydrase-isomerase"/>
    <property type="match status" value="1"/>
</dbReference>
<dbReference type="InterPro" id="IPR029069">
    <property type="entry name" value="HotDog_dom_sf"/>
</dbReference>
<feature type="domain" description="Thioesterase" evidence="2">
    <location>
        <begin position="197"/>
        <end position="264"/>
    </location>
</feature>
<dbReference type="Pfam" id="PF03061">
    <property type="entry name" value="4HBT"/>
    <property type="match status" value="1"/>
</dbReference>
<protein>
    <recommendedName>
        <fullName evidence="2">Thioesterase domain-containing protein</fullName>
    </recommendedName>
</protein>
<reference evidence="3 4" key="1">
    <citation type="submission" date="2024-09" db="EMBL/GenBank/DDBJ databases">
        <title>Rethinking Asexuality: The Enigmatic Case of Functional Sexual Genes in Lepraria (Stereocaulaceae).</title>
        <authorList>
            <person name="Doellman M."/>
            <person name="Sun Y."/>
            <person name="Barcenas-Pena A."/>
            <person name="Lumbsch H.T."/>
            <person name="Grewe F."/>
        </authorList>
    </citation>
    <scope>NUCLEOTIDE SEQUENCE [LARGE SCALE GENOMIC DNA]</scope>
    <source>
        <strain evidence="3 4">Mercado 3170</strain>
    </source>
</reference>